<proteinExistence type="predicted"/>
<comment type="caution">
    <text evidence="1">The sequence shown here is derived from an EMBL/GenBank/DDBJ whole genome shotgun (WGS) entry which is preliminary data.</text>
</comment>
<keyword evidence="2" id="KW-1185">Reference proteome</keyword>
<sequence>MSSFPLPELAISPRCSLQDLASLWQQDHPSEVHILLVYFVRRVTSREIGLYSFPPARENSDTGKSPK</sequence>
<reference evidence="1 2" key="1">
    <citation type="journal article" date="2022" name="Nat. Ecol. Evol.">
        <title>A masculinizing supergene underlies an exaggerated male reproductive morph in a spider.</title>
        <authorList>
            <person name="Hendrickx F."/>
            <person name="De Corte Z."/>
            <person name="Sonet G."/>
            <person name="Van Belleghem S.M."/>
            <person name="Kostlbacher S."/>
            <person name="Vangestel C."/>
        </authorList>
    </citation>
    <scope>NUCLEOTIDE SEQUENCE [LARGE SCALE GENOMIC DNA]</scope>
    <source>
        <strain evidence="1">W744_W776</strain>
    </source>
</reference>
<protein>
    <submittedName>
        <fullName evidence="1">Uncharacterized protein</fullName>
    </submittedName>
</protein>
<dbReference type="AlphaFoldDB" id="A0AAV6UTI0"/>
<organism evidence="1 2">
    <name type="scientific">Oedothorax gibbosus</name>
    <dbReference type="NCBI Taxonomy" id="931172"/>
    <lineage>
        <taxon>Eukaryota</taxon>
        <taxon>Metazoa</taxon>
        <taxon>Ecdysozoa</taxon>
        <taxon>Arthropoda</taxon>
        <taxon>Chelicerata</taxon>
        <taxon>Arachnida</taxon>
        <taxon>Araneae</taxon>
        <taxon>Araneomorphae</taxon>
        <taxon>Entelegynae</taxon>
        <taxon>Araneoidea</taxon>
        <taxon>Linyphiidae</taxon>
        <taxon>Erigoninae</taxon>
        <taxon>Oedothorax</taxon>
    </lineage>
</organism>
<accession>A0AAV6UTI0</accession>
<dbReference type="Proteomes" id="UP000827092">
    <property type="component" value="Unassembled WGS sequence"/>
</dbReference>
<gene>
    <name evidence="1" type="ORF">JTE90_027042</name>
</gene>
<dbReference type="EMBL" id="JAFNEN010000265">
    <property type="protein sequence ID" value="KAG8187632.1"/>
    <property type="molecule type" value="Genomic_DNA"/>
</dbReference>
<evidence type="ECO:0000313" key="1">
    <source>
        <dbReference type="EMBL" id="KAG8187632.1"/>
    </source>
</evidence>
<name>A0AAV6UTI0_9ARAC</name>
<evidence type="ECO:0000313" key="2">
    <source>
        <dbReference type="Proteomes" id="UP000827092"/>
    </source>
</evidence>